<proteinExistence type="predicted"/>
<reference evidence="4 5" key="1">
    <citation type="journal article" date="2018" name="Elife">
        <title>Discovery and characterization of a prevalent human gut bacterial enzyme sufficient for the inactivation of a family of plant toxins.</title>
        <authorList>
            <person name="Koppel N."/>
            <person name="Bisanz J.E."/>
            <person name="Pandelia M.E."/>
            <person name="Turnbaugh P.J."/>
            <person name="Balskus E.P."/>
        </authorList>
    </citation>
    <scope>NUCLEOTIDE SEQUENCE [LARGE SCALE GENOMIC DNA]</scope>
    <source>
        <strain evidence="3 5">16A</strain>
        <strain evidence="2 4">FAA1-1-60AUCSF</strain>
        <strain evidence="1 6">W1 BHI 6</strain>
    </source>
</reference>
<dbReference type="EMBL" id="PPUQ01000003">
    <property type="protein sequence ID" value="RDC40481.1"/>
    <property type="molecule type" value="Genomic_DNA"/>
</dbReference>
<gene>
    <name evidence="3" type="ORF">C1853_03500</name>
    <name evidence="2" type="ORF">C1871_04185</name>
    <name evidence="1" type="ORF">C1875_08150</name>
</gene>
<evidence type="ECO:0000313" key="2">
    <source>
        <dbReference type="EMBL" id="RDB87634.1"/>
    </source>
</evidence>
<dbReference type="Proteomes" id="UP000253857">
    <property type="component" value="Unassembled WGS sequence"/>
</dbReference>
<evidence type="ECO:0000313" key="6">
    <source>
        <dbReference type="Proteomes" id="UP000253970"/>
    </source>
</evidence>
<evidence type="ECO:0000313" key="1">
    <source>
        <dbReference type="EMBL" id="RDB70337.1"/>
    </source>
</evidence>
<dbReference type="RefSeq" id="WP_035585119.1">
    <property type="nucleotide sequence ID" value="NZ_BQNE01000002.1"/>
</dbReference>
<comment type="caution">
    <text evidence="1">The sequence shown here is derived from an EMBL/GenBank/DDBJ whole genome shotgun (WGS) entry which is preliminary data.</text>
</comment>
<dbReference type="EMBL" id="PPTU01000010">
    <property type="protein sequence ID" value="RDB70337.1"/>
    <property type="molecule type" value="Genomic_DNA"/>
</dbReference>
<evidence type="ECO:0000313" key="4">
    <source>
        <dbReference type="Proteomes" id="UP000253857"/>
    </source>
</evidence>
<sequence length="186" mass="20524">MSLRSAGDDAVSGIARLLELEGDRWRPHRALELLSFVLGDRAQVGDASRYLFAYARHRGYDLPPYPLAGCGEIRAFFADEGVRNVPDWYGKKLGLDERAYEALPSQTVVVVRDRADRRKAFFLDGIRYRNAAAFENLADSGFSRTLSEDDLEALLSRVLAFLTGDDASVEAETTAVGPLRGSSCAF</sequence>
<dbReference type="Proteomes" id="UP000253970">
    <property type="component" value="Unassembled WGS sequence"/>
</dbReference>
<name>A0A369MEV3_EGGLN</name>
<evidence type="ECO:0000313" key="3">
    <source>
        <dbReference type="EMBL" id="RDC40481.1"/>
    </source>
</evidence>
<dbReference type="Proteomes" id="UP000253915">
    <property type="component" value="Unassembled WGS sequence"/>
</dbReference>
<dbReference type="EMBL" id="PPTY01000004">
    <property type="protein sequence ID" value="RDB87634.1"/>
    <property type="molecule type" value="Genomic_DNA"/>
</dbReference>
<dbReference type="AlphaFoldDB" id="A0A369MEV3"/>
<accession>A0A369MEV3</accession>
<protein>
    <submittedName>
        <fullName evidence="1">Uncharacterized protein</fullName>
    </submittedName>
</protein>
<organism evidence="1 6">
    <name type="scientific">Eggerthella lenta</name>
    <name type="common">Eubacterium lentum</name>
    <dbReference type="NCBI Taxonomy" id="84112"/>
    <lineage>
        <taxon>Bacteria</taxon>
        <taxon>Bacillati</taxon>
        <taxon>Actinomycetota</taxon>
        <taxon>Coriobacteriia</taxon>
        <taxon>Eggerthellales</taxon>
        <taxon>Eggerthellaceae</taxon>
        <taxon>Eggerthella</taxon>
    </lineage>
</organism>
<evidence type="ECO:0000313" key="5">
    <source>
        <dbReference type="Proteomes" id="UP000253915"/>
    </source>
</evidence>